<dbReference type="SMART" id="SM00412">
    <property type="entry name" value="Cu_FIST"/>
    <property type="match status" value="1"/>
</dbReference>
<organism evidence="9 10">
    <name type="scientific">Smittium culicis</name>
    <dbReference type="NCBI Taxonomy" id="133412"/>
    <lineage>
        <taxon>Eukaryota</taxon>
        <taxon>Fungi</taxon>
        <taxon>Fungi incertae sedis</taxon>
        <taxon>Zoopagomycota</taxon>
        <taxon>Kickxellomycotina</taxon>
        <taxon>Harpellomycetes</taxon>
        <taxon>Harpellales</taxon>
        <taxon>Legeriomycetaceae</taxon>
        <taxon>Smittium</taxon>
    </lineage>
</organism>
<dbReference type="InterPro" id="IPR036395">
    <property type="entry name" value="Cu_fist_DNA-bd_dom_sf"/>
</dbReference>
<dbReference type="Proteomes" id="UP000187283">
    <property type="component" value="Unassembled WGS sequence"/>
</dbReference>
<dbReference type="InterPro" id="IPR051763">
    <property type="entry name" value="Copper_Homeo_Regul"/>
</dbReference>
<keyword evidence="4" id="KW-0186">Copper</keyword>
<evidence type="ECO:0000256" key="2">
    <source>
        <dbReference type="ARBA" id="ARBA00022723"/>
    </source>
</evidence>
<protein>
    <submittedName>
        <fullName evidence="9">Copper resistance protein CRF1</fullName>
    </submittedName>
</protein>
<dbReference type="Pfam" id="PF00649">
    <property type="entry name" value="Copper-fist"/>
    <property type="match status" value="1"/>
</dbReference>
<keyword evidence="3" id="KW-0862">Zinc</keyword>
<dbReference type="EMBL" id="LSSN01002945">
    <property type="protein sequence ID" value="OMJ14714.1"/>
    <property type="molecule type" value="Genomic_DNA"/>
</dbReference>
<keyword evidence="6" id="KW-0804">Transcription</keyword>
<evidence type="ECO:0000259" key="8">
    <source>
        <dbReference type="PROSITE" id="PS50073"/>
    </source>
</evidence>
<evidence type="ECO:0000256" key="4">
    <source>
        <dbReference type="ARBA" id="ARBA00023008"/>
    </source>
</evidence>
<accession>A0A1R1XJA7</accession>
<dbReference type="GO" id="GO:0005507">
    <property type="term" value="F:copper ion binding"/>
    <property type="evidence" value="ECO:0007669"/>
    <property type="project" value="InterPro"/>
</dbReference>
<evidence type="ECO:0000256" key="7">
    <source>
        <dbReference type="ARBA" id="ARBA00023242"/>
    </source>
</evidence>
<keyword evidence="5" id="KW-0805">Transcription regulation</keyword>
<dbReference type="GO" id="GO:0005634">
    <property type="term" value="C:nucleus"/>
    <property type="evidence" value="ECO:0007669"/>
    <property type="project" value="UniProtKB-SubCell"/>
</dbReference>
<feature type="domain" description="Copper-fist" evidence="8">
    <location>
        <begin position="1"/>
        <end position="39"/>
    </location>
</feature>
<comment type="subcellular location">
    <subcellularLocation>
        <location evidence="1">Nucleus</location>
    </subcellularLocation>
</comment>
<dbReference type="FunFam" id="3.90.430.10:FF:000001">
    <property type="entry name" value="Copper fist DNA-binding protein"/>
    <property type="match status" value="1"/>
</dbReference>
<dbReference type="SUPFAM" id="SSF57879">
    <property type="entry name" value="Zinc domain conserved in yeast copper-regulated transcription factors"/>
    <property type="match status" value="1"/>
</dbReference>
<gene>
    <name evidence="9" type="ORF">AYI70_g7718</name>
</gene>
<evidence type="ECO:0000256" key="5">
    <source>
        <dbReference type="ARBA" id="ARBA00023015"/>
    </source>
</evidence>
<dbReference type="PRINTS" id="PR00617">
    <property type="entry name" value="COPPERFIST"/>
</dbReference>
<keyword evidence="10" id="KW-1185">Reference proteome</keyword>
<evidence type="ECO:0000313" key="10">
    <source>
        <dbReference type="Proteomes" id="UP000187283"/>
    </source>
</evidence>
<keyword evidence="2" id="KW-0479">Metal-binding</keyword>
<dbReference type="OrthoDB" id="5600085at2759"/>
<dbReference type="Gene3D" id="3.90.430.10">
    <property type="entry name" value="Copper fist DNA-binding domain"/>
    <property type="match status" value="1"/>
</dbReference>
<evidence type="ECO:0000256" key="3">
    <source>
        <dbReference type="ARBA" id="ARBA00022833"/>
    </source>
</evidence>
<dbReference type="AlphaFoldDB" id="A0A1R1XJA7"/>
<evidence type="ECO:0000256" key="1">
    <source>
        <dbReference type="ARBA" id="ARBA00004123"/>
    </source>
</evidence>
<dbReference type="InterPro" id="IPR001083">
    <property type="entry name" value="Cu_fist_DNA-bd_dom"/>
</dbReference>
<name>A0A1R1XJA7_9FUNG</name>
<dbReference type="GO" id="GO:0000978">
    <property type="term" value="F:RNA polymerase II cis-regulatory region sequence-specific DNA binding"/>
    <property type="evidence" value="ECO:0007669"/>
    <property type="project" value="TreeGrafter"/>
</dbReference>
<dbReference type="STRING" id="133412.A0A1R1XJA7"/>
<dbReference type="PROSITE" id="PS50073">
    <property type="entry name" value="COPPER_FIST_2"/>
    <property type="match status" value="1"/>
</dbReference>
<dbReference type="GO" id="GO:0006878">
    <property type="term" value="P:intracellular copper ion homeostasis"/>
    <property type="evidence" value="ECO:0007669"/>
    <property type="project" value="TreeGrafter"/>
</dbReference>
<keyword evidence="7" id="KW-0539">Nucleus</keyword>
<dbReference type="SMART" id="SM01090">
    <property type="entry name" value="Copper-fist"/>
    <property type="match status" value="1"/>
</dbReference>
<dbReference type="PANTHER" id="PTHR28088:SF5">
    <property type="entry name" value="TRANSCRIPTIONAL ACTIVATOR HAA1-RELATED"/>
    <property type="match status" value="1"/>
</dbReference>
<reference evidence="9 10" key="1">
    <citation type="submission" date="2017-01" db="EMBL/GenBank/DDBJ databases">
        <authorList>
            <person name="Mah S.A."/>
            <person name="Swanson W.J."/>
            <person name="Moy G.W."/>
            <person name="Vacquier V.D."/>
        </authorList>
    </citation>
    <scope>NUCLEOTIDE SEQUENCE [LARGE SCALE GENOMIC DNA]</scope>
    <source>
        <strain evidence="9 10">GSMNP</strain>
    </source>
</reference>
<sequence>MIIGGKKYSCKPCIRGHRANKCSHSSRELTEIKAKGRPPTQCKTCKDLRASKNIHSKCICGSKNARSKYLNYADNYKNNKFKNSRVHELLNLCECINGQICICCSAIKKNSPKPALKTIDYTLNSSNLHYSPMKVAMSSPIKSESSIFEALPNFRDFVKDIQTDQHFLYSTNPMSRSRNSSFASSSFSATTSLPYTFSSSCCPKNPISHTDRQNQANKNNSFSSINCLKMDPLIGIDLRTEASYSPFMYSRLNSATKSSQYGALLSHNTPKSHAFPYNTSSPSNTKTSSSNRACCCSSSSNNNQQNGPSCCSSAPNNNQQNGPSCCCSSAPNNNQQNGPSCCCSSGSKINTSFDSDGALVCNCGCSKPLAECTDCFEDMCEEQIFRPII</sequence>
<dbReference type="GO" id="GO:0006879">
    <property type="term" value="P:intracellular iron ion homeostasis"/>
    <property type="evidence" value="ECO:0007669"/>
    <property type="project" value="TreeGrafter"/>
</dbReference>
<dbReference type="PANTHER" id="PTHR28088">
    <property type="entry name" value="TRANSCRIPTIONAL ACTIVATOR HAA1-RELATED"/>
    <property type="match status" value="1"/>
</dbReference>
<comment type="caution">
    <text evidence="9">The sequence shown here is derived from an EMBL/GenBank/DDBJ whole genome shotgun (WGS) entry which is preliminary data.</text>
</comment>
<proteinExistence type="predicted"/>
<evidence type="ECO:0000256" key="6">
    <source>
        <dbReference type="ARBA" id="ARBA00023163"/>
    </source>
</evidence>
<evidence type="ECO:0000313" key="9">
    <source>
        <dbReference type="EMBL" id="OMJ14714.1"/>
    </source>
</evidence>
<dbReference type="GO" id="GO:0045944">
    <property type="term" value="P:positive regulation of transcription by RNA polymerase II"/>
    <property type="evidence" value="ECO:0007669"/>
    <property type="project" value="TreeGrafter"/>
</dbReference>
<dbReference type="GO" id="GO:0000981">
    <property type="term" value="F:DNA-binding transcription factor activity, RNA polymerase II-specific"/>
    <property type="evidence" value="ECO:0007669"/>
    <property type="project" value="TreeGrafter"/>
</dbReference>